<keyword evidence="4" id="KW-1185">Reference proteome</keyword>
<name>A0A7Y8VST7_9FIRM</name>
<keyword evidence="1 3" id="KW-0378">Hydrolase</keyword>
<dbReference type="PRINTS" id="PR00111">
    <property type="entry name" value="ABHYDROLASE"/>
</dbReference>
<evidence type="ECO:0000313" key="3">
    <source>
        <dbReference type="EMBL" id="NWO24000.1"/>
    </source>
</evidence>
<dbReference type="InterPro" id="IPR029058">
    <property type="entry name" value="AB_hydrolase_fold"/>
</dbReference>
<reference evidence="3 4" key="1">
    <citation type="submission" date="2020-06" db="EMBL/GenBank/DDBJ databases">
        <title>Mogibacterium timidum strain W9173 genomic sequence.</title>
        <authorList>
            <person name="Wade W.G."/>
            <person name="Johnston C.D."/>
            <person name="Chen T."/>
            <person name="Dewhirst F.E."/>
        </authorList>
    </citation>
    <scope>NUCLEOTIDE SEQUENCE [LARGE SCALE GENOMIC DNA]</scope>
    <source>
        <strain evidence="3 4">W9173</strain>
    </source>
</reference>
<evidence type="ECO:0000256" key="1">
    <source>
        <dbReference type="ARBA" id="ARBA00022801"/>
    </source>
</evidence>
<feature type="domain" description="AB hydrolase-1" evidence="2">
    <location>
        <begin position="13"/>
        <end position="124"/>
    </location>
</feature>
<comment type="caution">
    <text evidence="3">The sequence shown here is derived from an EMBL/GenBank/DDBJ whole genome shotgun (WGS) entry which is preliminary data.</text>
</comment>
<accession>A0A7Y8VST7</accession>
<dbReference type="GO" id="GO:0016020">
    <property type="term" value="C:membrane"/>
    <property type="evidence" value="ECO:0007669"/>
    <property type="project" value="TreeGrafter"/>
</dbReference>
<dbReference type="PANTHER" id="PTHR43798">
    <property type="entry name" value="MONOACYLGLYCEROL LIPASE"/>
    <property type="match status" value="1"/>
</dbReference>
<dbReference type="InterPro" id="IPR050266">
    <property type="entry name" value="AB_hydrolase_sf"/>
</dbReference>
<dbReference type="InterPro" id="IPR000073">
    <property type="entry name" value="AB_hydrolase_1"/>
</dbReference>
<dbReference type="Gene3D" id="3.40.50.1820">
    <property type="entry name" value="alpha/beta hydrolase"/>
    <property type="match status" value="1"/>
</dbReference>
<gene>
    <name evidence="3" type="ORF">HW270_08050</name>
</gene>
<evidence type="ECO:0000313" key="4">
    <source>
        <dbReference type="Proteomes" id="UP000526307"/>
    </source>
</evidence>
<proteinExistence type="predicted"/>
<dbReference type="PANTHER" id="PTHR43798:SF31">
    <property type="entry name" value="AB HYDROLASE SUPERFAMILY PROTEIN YCLE"/>
    <property type="match status" value="1"/>
</dbReference>
<organism evidence="3 4">
    <name type="scientific">Mogibacterium timidum</name>
    <dbReference type="NCBI Taxonomy" id="35519"/>
    <lineage>
        <taxon>Bacteria</taxon>
        <taxon>Bacillati</taxon>
        <taxon>Bacillota</taxon>
        <taxon>Clostridia</taxon>
        <taxon>Peptostreptococcales</taxon>
        <taxon>Anaerovoracaceae</taxon>
        <taxon>Mogibacterium</taxon>
    </lineage>
</organism>
<dbReference type="RefSeq" id="WP_178978805.1">
    <property type="nucleotide sequence ID" value="NZ_CAJPUB010000009.1"/>
</dbReference>
<dbReference type="EMBL" id="JABXYR010000002">
    <property type="protein sequence ID" value="NWO24000.1"/>
    <property type="molecule type" value="Genomic_DNA"/>
</dbReference>
<protein>
    <submittedName>
        <fullName evidence="3">Alpha/beta fold hydrolase</fullName>
    </submittedName>
</protein>
<dbReference type="Proteomes" id="UP000526307">
    <property type="component" value="Unassembled WGS sequence"/>
</dbReference>
<sequence length="225" mass="25237">MIRHNYIDIGEGKPLILLHGNGADGSYFIHQINYFSSKYRVIAVDSRGHGKTPRGEKPFTLLQFSEDLHAFLDAHAIKRAHILGFSDGANVAIRFAIDYPEYVDKLILSGANLKYSSLRISVRMAIRLLEKANSTFSGDKDNQTRRSELLQLVKGEPVTGVDELERIQAETLVIAGTMDLMYGSHTKLIASKIPNSRLEFVKGNHSLARRSYKAFNEIIDDFLQG</sequence>
<dbReference type="AlphaFoldDB" id="A0A7Y8VST7"/>
<dbReference type="GO" id="GO:0016787">
    <property type="term" value="F:hydrolase activity"/>
    <property type="evidence" value="ECO:0007669"/>
    <property type="project" value="UniProtKB-KW"/>
</dbReference>
<dbReference type="Pfam" id="PF00561">
    <property type="entry name" value="Abhydrolase_1"/>
    <property type="match status" value="1"/>
</dbReference>
<evidence type="ECO:0000259" key="2">
    <source>
        <dbReference type="Pfam" id="PF00561"/>
    </source>
</evidence>
<dbReference type="SUPFAM" id="SSF53474">
    <property type="entry name" value="alpha/beta-Hydrolases"/>
    <property type="match status" value="1"/>
</dbReference>